<evidence type="ECO:0000256" key="9">
    <source>
        <dbReference type="SAM" id="MobiDB-lite"/>
    </source>
</evidence>
<reference evidence="14" key="1">
    <citation type="journal article" date="2019" name="Int. J. Syst. Evol. Microbiol.">
        <title>The Global Catalogue of Microorganisms (GCM) 10K type strain sequencing project: providing services to taxonomists for standard genome sequencing and annotation.</title>
        <authorList>
            <consortium name="The Broad Institute Genomics Platform"/>
            <consortium name="The Broad Institute Genome Sequencing Center for Infectious Disease"/>
            <person name="Wu L."/>
            <person name="Ma J."/>
        </authorList>
    </citation>
    <scope>NUCLEOTIDE SEQUENCE [LARGE SCALE GENOMIC DNA]</scope>
    <source>
        <strain evidence="14">CGMCC 1.12470</strain>
    </source>
</reference>
<feature type="compositionally biased region" description="Low complexity" evidence="9">
    <location>
        <begin position="707"/>
        <end position="727"/>
    </location>
</feature>
<name>A0ABW4IUD9_9ACTN</name>
<protein>
    <submittedName>
        <fullName evidence="13">Transglycosylase domain-containing protein</fullName>
        <ecNumber evidence="13">2.4.-.-</ecNumber>
    </submittedName>
</protein>
<dbReference type="InterPro" id="IPR050396">
    <property type="entry name" value="Glycosyltr_51/Transpeptidase"/>
</dbReference>
<evidence type="ECO:0000256" key="2">
    <source>
        <dbReference type="ARBA" id="ARBA00022670"/>
    </source>
</evidence>
<dbReference type="Proteomes" id="UP001597261">
    <property type="component" value="Unassembled WGS sequence"/>
</dbReference>
<feature type="region of interest" description="Disordered" evidence="9">
    <location>
        <begin position="603"/>
        <end position="630"/>
    </location>
</feature>
<dbReference type="SUPFAM" id="SSF56601">
    <property type="entry name" value="beta-lactamase/transpeptidase-like"/>
    <property type="match status" value="1"/>
</dbReference>
<evidence type="ECO:0000313" key="14">
    <source>
        <dbReference type="Proteomes" id="UP001597261"/>
    </source>
</evidence>
<keyword evidence="14" id="KW-1185">Reference proteome</keyword>
<evidence type="ECO:0000256" key="7">
    <source>
        <dbReference type="ARBA" id="ARBA00034000"/>
    </source>
</evidence>
<dbReference type="Gene3D" id="1.10.3810.10">
    <property type="entry name" value="Biosynthetic peptidoglycan transglycosylase-like"/>
    <property type="match status" value="1"/>
</dbReference>
<organism evidence="13 14">
    <name type="scientific">Streptomyces caeni</name>
    <dbReference type="NCBI Taxonomy" id="2307231"/>
    <lineage>
        <taxon>Bacteria</taxon>
        <taxon>Bacillati</taxon>
        <taxon>Actinomycetota</taxon>
        <taxon>Actinomycetes</taxon>
        <taxon>Kitasatosporales</taxon>
        <taxon>Streptomycetaceae</taxon>
        <taxon>Streptomyces</taxon>
    </lineage>
</organism>
<evidence type="ECO:0000313" key="13">
    <source>
        <dbReference type="EMBL" id="MFD1660974.1"/>
    </source>
</evidence>
<comment type="caution">
    <text evidence="13">The sequence shown here is derived from an EMBL/GenBank/DDBJ whole genome shotgun (WGS) entry which is preliminary data.</text>
</comment>
<feature type="region of interest" description="Disordered" evidence="9">
    <location>
        <begin position="701"/>
        <end position="778"/>
    </location>
</feature>
<dbReference type="InterPro" id="IPR001460">
    <property type="entry name" value="PCN-bd_Tpept"/>
</dbReference>
<dbReference type="SUPFAM" id="SSF53955">
    <property type="entry name" value="Lysozyme-like"/>
    <property type="match status" value="1"/>
</dbReference>
<evidence type="ECO:0000256" key="5">
    <source>
        <dbReference type="ARBA" id="ARBA00022801"/>
    </source>
</evidence>
<dbReference type="PANTHER" id="PTHR32282">
    <property type="entry name" value="BINDING PROTEIN TRANSPEPTIDASE, PUTATIVE-RELATED"/>
    <property type="match status" value="1"/>
</dbReference>
<keyword evidence="6" id="KW-0511">Multifunctional enzyme</keyword>
<comment type="catalytic activity">
    <reaction evidence="7">
        <text>Preferential cleavage: (Ac)2-L-Lys-D-Ala-|-D-Ala. Also transpeptidation of peptidyl-alanyl moieties that are N-acyl substituents of D-alanine.</text>
        <dbReference type="EC" id="3.4.16.4"/>
    </reaction>
</comment>
<dbReference type="EC" id="2.4.-.-" evidence="13"/>
<keyword evidence="10" id="KW-0472">Membrane</keyword>
<feature type="compositionally biased region" description="Low complexity" evidence="9">
    <location>
        <begin position="735"/>
        <end position="757"/>
    </location>
</feature>
<evidence type="ECO:0000259" key="12">
    <source>
        <dbReference type="Pfam" id="PF00912"/>
    </source>
</evidence>
<keyword evidence="1" id="KW-0121">Carboxypeptidase</keyword>
<dbReference type="InterPro" id="IPR001264">
    <property type="entry name" value="Glyco_trans_51"/>
</dbReference>
<keyword evidence="4 13" id="KW-0808">Transferase</keyword>
<feature type="transmembrane region" description="Helical" evidence="10">
    <location>
        <begin position="62"/>
        <end position="84"/>
    </location>
</feature>
<evidence type="ECO:0000256" key="6">
    <source>
        <dbReference type="ARBA" id="ARBA00023268"/>
    </source>
</evidence>
<dbReference type="GO" id="GO:0016757">
    <property type="term" value="F:glycosyltransferase activity"/>
    <property type="evidence" value="ECO:0007669"/>
    <property type="project" value="UniProtKB-KW"/>
</dbReference>
<keyword evidence="10" id="KW-1133">Transmembrane helix</keyword>
<feature type="compositionally biased region" description="Low complexity" evidence="9">
    <location>
        <begin position="24"/>
        <end position="42"/>
    </location>
</feature>
<gene>
    <name evidence="13" type="ORF">ACFSL4_22900</name>
</gene>
<keyword evidence="5" id="KW-0378">Hydrolase</keyword>
<evidence type="ECO:0000256" key="3">
    <source>
        <dbReference type="ARBA" id="ARBA00022676"/>
    </source>
</evidence>
<sequence>MGRAEERRARQRGGRRAAPKRSSRTAGSASAGASPGPRAAARGRGGKAGKSGIRRFFTWKTVLGSLFGFVLLGMGAFIVLYMMIGIPEGNAAAKLQSNVYKYSDGTILARTGEINRENVDLAEIPKDVRLTFVAAENKTFYKDAGVDLKGTARGLINTLSGKGAQGGSTITQQYVKNYYLNQNQTVTRKLKELVISLKLDRQKSKDYILAGYINTSYYGRGAYGIQAAAQAYYRKDAKDLTVQEGAYLAALLQAPNQYDWAIATDTGKRLAKNRWNYVLDNMVGEHWLDAGKRQGMTFPVPKTPKAAPGMEGQTGYLVDAANAALEKQLVSQGAAASLGDAEALVKQGGWTITLNIDKKKQAQLEQAVKDRLTSKLNPKKRSVDGDVQAGAASVDPKTGRVVAMYGGVDYFKHFRNNATRRDYQPASTFKPLILAAALDRGAKTQDGRAIDANTIYDGTSRRPVKGSTIPFAPPNEDEQNYGDITVQTAMNQSVNSVFAQMGVDVGMEDVLKVANSLGMDTEGLPAVPAQTLGSMGASPLEMAGVYATLDNHGKKVTPAIIKSAEHKDRTVTLPDPIGDRVITREAADTVTSVLTGVVDDGTARTSVRNNPARRGQQVAGKTGTSDSNKSAWFTGYTPSLVTSVGLFGEDAKTHAQVSLKGATGLIPGSGRINGGGYPAQIWAQYTFDAMDAVSKFDLETTQGAAVQPSSSPTTSQSPTGTPSSTPTTQPPTSAPPTSSAPPTQSQTPTQEPATTNPPTTPATTTPPPSNPLNPNSGT</sequence>
<proteinExistence type="predicted"/>
<feature type="domain" description="Penicillin-binding protein transpeptidase" evidence="11">
    <location>
        <begin position="393"/>
        <end position="639"/>
    </location>
</feature>
<dbReference type="RefSeq" id="WP_381085982.1">
    <property type="nucleotide sequence ID" value="NZ_JBHUDX010000064.1"/>
</dbReference>
<feature type="compositionally biased region" description="Basic residues" evidence="9">
    <location>
        <begin position="9"/>
        <end position="23"/>
    </location>
</feature>
<evidence type="ECO:0000256" key="1">
    <source>
        <dbReference type="ARBA" id="ARBA00022645"/>
    </source>
</evidence>
<keyword evidence="3 13" id="KW-0328">Glycosyltransferase</keyword>
<dbReference type="EMBL" id="JBHUDX010000064">
    <property type="protein sequence ID" value="MFD1660974.1"/>
    <property type="molecule type" value="Genomic_DNA"/>
</dbReference>
<feature type="compositionally biased region" description="Pro residues" evidence="9">
    <location>
        <begin position="758"/>
        <end position="771"/>
    </location>
</feature>
<dbReference type="InterPro" id="IPR023346">
    <property type="entry name" value="Lysozyme-like_dom_sf"/>
</dbReference>
<keyword evidence="10" id="KW-0812">Transmembrane</keyword>
<dbReference type="PANTHER" id="PTHR32282:SF34">
    <property type="entry name" value="PENICILLIN-BINDING PROTEIN 1A"/>
    <property type="match status" value="1"/>
</dbReference>
<evidence type="ECO:0000256" key="10">
    <source>
        <dbReference type="SAM" id="Phobius"/>
    </source>
</evidence>
<feature type="domain" description="Glycosyl transferase family 51" evidence="12">
    <location>
        <begin position="105"/>
        <end position="282"/>
    </location>
</feature>
<evidence type="ECO:0000259" key="11">
    <source>
        <dbReference type="Pfam" id="PF00905"/>
    </source>
</evidence>
<accession>A0ABW4IUD9</accession>
<dbReference type="Pfam" id="PF00905">
    <property type="entry name" value="Transpeptidase"/>
    <property type="match status" value="1"/>
</dbReference>
<evidence type="ECO:0000256" key="8">
    <source>
        <dbReference type="ARBA" id="ARBA00049902"/>
    </source>
</evidence>
<dbReference type="InterPro" id="IPR012338">
    <property type="entry name" value="Beta-lactam/transpept-like"/>
</dbReference>
<dbReference type="Gene3D" id="3.40.710.10">
    <property type="entry name" value="DD-peptidase/beta-lactamase superfamily"/>
    <property type="match status" value="1"/>
</dbReference>
<evidence type="ECO:0000256" key="4">
    <source>
        <dbReference type="ARBA" id="ARBA00022679"/>
    </source>
</evidence>
<keyword evidence="2" id="KW-0645">Protease</keyword>
<dbReference type="Pfam" id="PF00912">
    <property type="entry name" value="Transgly"/>
    <property type="match status" value="1"/>
</dbReference>
<dbReference type="InterPro" id="IPR036950">
    <property type="entry name" value="PBP_transglycosylase"/>
</dbReference>
<feature type="region of interest" description="Disordered" evidence="9">
    <location>
        <begin position="1"/>
        <end position="50"/>
    </location>
</feature>
<comment type="catalytic activity">
    <reaction evidence="8">
        <text>[GlcNAc-(1-&gt;4)-Mur2Ac(oyl-L-Ala-gamma-D-Glu-L-Lys-D-Ala-D-Ala)](n)-di-trans,octa-cis-undecaprenyl diphosphate + beta-D-GlcNAc-(1-&gt;4)-Mur2Ac(oyl-L-Ala-gamma-D-Glu-L-Lys-D-Ala-D-Ala)-di-trans,octa-cis-undecaprenyl diphosphate = [GlcNAc-(1-&gt;4)-Mur2Ac(oyl-L-Ala-gamma-D-Glu-L-Lys-D-Ala-D-Ala)](n+1)-di-trans,octa-cis-undecaprenyl diphosphate + di-trans,octa-cis-undecaprenyl diphosphate + H(+)</text>
        <dbReference type="Rhea" id="RHEA:23708"/>
        <dbReference type="Rhea" id="RHEA-COMP:9602"/>
        <dbReference type="Rhea" id="RHEA-COMP:9603"/>
        <dbReference type="ChEBI" id="CHEBI:15378"/>
        <dbReference type="ChEBI" id="CHEBI:58405"/>
        <dbReference type="ChEBI" id="CHEBI:60033"/>
        <dbReference type="ChEBI" id="CHEBI:78435"/>
        <dbReference type="EC" id="2.4.99.28"/>
    </reaction>
</comment>